<proteinExistence type="predicted"/>
<gene>
    <name evidence="1" type="ORF">EPJ72_03080</name>
</gene>
<sequence>MRKIFFLIIVLSISIFGCLPKPPIAPAKTVTELTLGKDIYVYKDEIVDLNSPKIYEVNGEYYFGDFYYIKDNTVYAIDVSNSRMVIANGSNINSFNLEYNSLETSKISFIDNSSNVYITGYNLAYIGDITITNVLMSLPSEGPSVEGNDVPDIKTYIIQVTNTNYTKVGLVSLNKISPEGKTLYSISSIIDNEYEKVIKLIYLKDDKFAVLKRDDNRMPILDVYNINTGAKEDRYILDNIEVTDEATMSYREIVDCKYITGKNVLAILTMSIENGEHKEDIIFTTSLDNFALKETYKISARDNALAVGMSDSGRVIYTGMDNGLYFIIKTNPFVSQNFSKEYLGTDDFNKLRGINMFNDSIYGFLFEDAKIKFNNF</sequence>
<dbReference type="AlphaFoldDB" id="A0A5C8F8K7"/>
<protein>
    <recommendedName>
        <fullName evidence="3">Lipoprotein</fullName>
    </recommendedName>
</protein>
<evidence type="ECO:0008006" key="3">
    <source>
        <dbReference type="Google" id="ProtNLM"/>
    </source>
</evidence>
<dbReference type="OrthoDB" id="305745at2"/>
<reference evidence="1 2" key="1">
    <citation type="journal article" date="1992" name="Lakartidningen">
        <title>[Penicillin V and not amoxicillin is the first choice preparation in acute otitis].</title>
        <authorList>
            <person name="Kamme C."/>
            <person name="Lundgren K."/>
            <person name="Prellner K."/>
        </authorList>
    </citation>
    <scope>NUCLEOTIDE SEQUENCE [LARGE SCALE GENOMIC DNA]</scope>
    <source>
        <strain evidence="1 2">PC5538III-hc</strain>
    </source>
</reference>
<dbReference type="EMBL" id="SAXY01000020">
    <property type="protein sequence ID" value="TXJ44940.1"/>
    <property type="molecule type" value="Genomic_DNA"/>
</dbReference>
<dbReference type="PROSITE" id="PS51257">
    <property type="entry name" value="PROKAR_LIPOPROTEIN"/>
    <property type="match status" value="1"/>
</dbReference>
<evidence type="ECO:0000313" key="2">
    <source>
        <dbReference type="Proteomes" id="UP000323176"/>
    </source>
</evidence>
<comment type="caution">
    <text evidence="1">The sequence shown here is derived from an EMBL/GenBank/DDBJ whole genome shotgun (WGS) entry which is preliminary data.</text>
</comment>
<organism evidence="1 2">
    <name type="scientific">Brachyspira pilosicoli</name>
    <name type="common">Serpulina pilosicoli</name>
    <dbReference type="NCBI Taxonomy" id="52584"/>
    <lineage>
        <taxon>Bacteria</taxon>
        <taxon>Pseudomonadati</taxon>
        <taxon>Spirochaetota</taxon>
        <taxon>Spirochaetia</taxon>
        <taxon>Brachyspirales</taxon>
        <taxon>Brachyspiraceae</taxon>
        <taxon>Brachyspira</taxon>
    </lineage>
</organism>
<name>A0A5C8F8K7_BRAPL</name>
<dbReference type="Proteomes" id="UP000323176">
    <property type="component" value="Unassembled WGS sequence"/>
</dbReference>
<accession>A0A5C8F8K7</accession>
<evidence type="ECO:0000313" key="1">
    <source>
        <dbReference type="EMBL" id="TXJ44940.1"/>
    </source>
</evidence>